<name>A0AAV5AMC4_9AGAM</name>
<gene>
    <name evidence="1" type="ORF">Clacol_008533</name>
</gene>
<dbReference type="GO" id="GO:0005739">
    <property type="term" value="C:mitochondrion"/>
    <property type="evidence" value="ECO:0007669"/>
    <property type="project" value="TreeGrafter"/>
</dbReference>
<dbReference type="Proteomes" id="UP001050691">
    <property type="component" value="Unassembled WGS sequence"/>
</dbReference>
<dbReference type="PANTHER" id="PTHR28152:SF1">
    <property type="entry name" value="HYDROXYACYL-THIOESTER DEHYDRATASE TYPE 2, MITOCHONDRIAL"/>
    <property type="match status" value="1"/>
</dbReference>
<reference evidence="1" key="1">
    <citation type="submission" date="2021-10" db="EMBL/GenBank/DDBJ databases">
        <title>De novo Genome Assembly of Clathrus columnatus (Basidiomycota, Fungi) Using Illumina and Nanopore Sequence Data.</title>
        <authorList>
            <person name="Ogiso-Tanaka E."/>
            <person name="Itagaki H."/>
            <person name="Hosoya T."/>
            <person name="Hosaka K."/>
        </authorList>
    </citation>
    <scope>NUCLEOTIDE SEQUENCE</scope>
    <source>
        <strain evidence="1">MO-923</strain>
    </source>
</reference>
<dbReference type="EMBL" id="BPWL01000009">
    <property type="protein sequence ID" value="GJJ14269.1"/>
    <property type="molecule type" value="Genomic_DNA"/>
</dbReference>
<dbReference type="AlphaFoldDB" id="A0AAV5AMC4"/>
<evidence type="ECO:0000313" key="1">
    <source>
        <dbReference type="EMBL" id="GJJ14269.1"/>
    </source>
</evidence>
<evidence type="ECO:0000313" key="2">
    <source>
        <dbReference type="Proteomes" id="UP001050691"/>
    </source>
</evidence>
<accession>A0AAV5AMC4</accession>
<dbReference type="InterPro" id="IPR029069">
    <property type="entry name" value="HotDog_dom_sf"/>
</dbReference>
<dbReference type="InterPro" id="IPR052741">
    <property type="entry name" value="Mitochondrial_HTD2"/>
</dbReference>
<sequence length="343" mass="39048">MIPIIKQLIHNYHKLVIVPQKRALSRLSPAQRDHITNWLSKHEFPLKQEPLLDQLSIRRIEELACTLPTLDGTIPLLSRRLTNQIRKGIELSPGHSLVFCNPVAPEKDLESDATISVCPPPEPFVRRMWASGSFRFLHPLYLGDEIISERSVKNIDIKRLDSENPMVIVEQEIATSVTASFDGSIISPGRAEGPCIIETRSHVYIPISNKRRSQKVEQTLPESDFSFTYIPTDTTLFRFSALTFNAHRIHLDKEYARNVEGLNERLVHGPMTALMLLEVIENNRPSNLRIDRFEYRATSPLFINSPITIAGKWTNDEEVNIWAHSYDNVVGMKGRASLKRIGS</sequence>
<comment type="caution">
    <text evidence="1">The sequence shown here is derived from an EMBL/GenBank/DDBJ whole genome shotgun (WGS) entry which is preliminary data.</text>
</comment>
<dbReference type="PANTHER" id="PTHR28152">
    <property type="entry name" value="HYDROXYACYL-THIOESTER DEHYDRATASE TYPE 2, MITOCHONDRIAL"/>
    <property type="match status" value="1"/>
</dbReference>
<protein>
    <submittedName>
        <fullName evidence="1">Uncharacterized protein</fullName>
    </submittedName>
</protein>
<organism evidence="1 2">
    <name type="scientific">Clathrus columnatus</name>
    <dbReference type="NCBI Taxonomy" id="1419009"/>
    <lineage>
        <taxon>Eukaryota</taxon>
        <taxon>Fungi</taxon>
        <taxon>Dikarya</taxon>
        <taxon>Basidiomycota</taxon>
        <taxon>Agaricomycotina</taxon>
        <taxon>Agaricomycetes</taxon>
        <taxon>Phallomycetidae</taxon>
        <taxon>Phallales</taxon>
        <taxon>Clathraceae</taxon>
        <taxon>Clathrus</taxon>
    </lineage>
</organism>
<dbReference type="Gene3D" id="3.10.129.10">
    <property type="entry name" value="Hotdog Thioesterase"/>
    <property type="match status" value="1"/>
</dbReference>
<keyword evidence="2" id="KW-1185">Reference proteome</keyword>
<dbReference type="GO" id="GO:0019171">
    <property type="term" value="F:(3R)-hydroxyacyl-[acyl-carrier-protein] dehydratase activity"/>
    <property type="evidence" value="ECO:0007669"/>
    <property type="project" value="TreeGrafter"/>
</dbReference>
<proteinExistence type="predicted"/>
<dbReference type="SUPFAM" id="SSF54637">
    <property type="entry name" value="Thioesterase/thiol ester dehydrase-isomerase"/>
    <property type="match status" value="1"/>
</dbReference>